<protein>
    <submittedName>
        <fullName evidence="2">Uncharacterized protein</fullName>
    </submittedName>
</protein>
<dbReference type="EMBL" id="UINC01158679">
    <property type="protein sequence ID" value="SVD56343.1"/>
    <property type="molecule type" value="Genomic_DNA"/>
</dbReference>
<feature type="coiled-coil region" evidence="1">
    <location>
        <begin position="159"/>
        <end position="200"/>
    </location>
</feature>
<evidence type="ECO:0000313" key="2">
    <source>
        <dbReference type="EMBL" id="SVD56343.1"/>
    </source>
</evidence>
<proteinExistence type="predicted"/>
<sequence>MTIKLGRKCLFVLAVCTFLWTQQTSAIAQKIAIENSYQQKVSAAISSLLGEEKFLVIVSIEFSTVGGTLKKTATPQSGLNSQGTYIPGLPTVPSNQSSTPLYNSSDPKISSINELHIGRVEVIVGMNETSINGSVKQEIKSLIETIIPQTKDCEDCVKIQAMQFQANQKNEEIEYLKNELESLQTQIRQTKLDADEQHLNNL</sequence>
<organism evidence="2">
    <name type="scientific">marine metagenome</name>
    <dbReference type="NCBI Taxonomy" id="408172"/>
    <lineage>
        <taxon>unclassified sequences</taxon>
        <taxon>metagenomes</taxon>
        <taxon>ecological metagenomes</taxon>
    </lineage>
</organism>
<evidence type="ECO:0000256" key="1">
    <source>
        <dbReference type="SAM" id="Coils"/>
    </source>
</evidence>
<keyword evidence="1" id="KW-0175">Coiled coil</keyword>
<accession>A0A382WC29</accession>
<gene>
    <name evidence="2" type="ORF">METZ01_LOCUS409197</name>
</gene>
<feature type="non-terminal residue" evidence="2">
    <location>
        <position position="202"/>
    </location>
</feature>
<dbReference type="AlphaFoldDB" id="A0A382WC29"/>
<reference evidence="2" key="1">
    <citation type="submission" date="2018-05" db="EMBL/GenBank/DDBJ databases">
        <authorList>
            <person name="Lanie J.A."/>
            <person name="Ng W.-L."/>
            <person name="Kazmierczak K.M."/>
            <person name="Andrzejewski T.M."/>
            <person name="Davidsen T.M."/>
            <person name="Wayne K.J."/>
            <person name="Tettelin H."/>
            <person name="Glass J.I."/>
            <person name="Rusch D."/>
            <person name="Podicherti R."/>
            <person name="Tsui H.-C.T."/>
            <person name="Winkler M.E."/>
        </authorList>
    </citation>
    <scope>NUCLEOTIDE SEQUENCE</scope>
</reference>
<name>A0A382WC29_9ZZZZ</name>